<name>A0A852MAY0_9AVES</name>
<proteinExistence type="inferred from homology"/>
<dbReference type="PANTHER" id="PTHR12847:SF16">
    <property type="entry name" value="ADAPTIN EAR-BINDING COAT-ASSOCIATED PROTEIN 2"/>
    <property type="match status" value="1"/>
</dbReference>
<sequence length="243" mass="26191">RAAEWQLDQPAWSGRLRITAKGKAAFIKLEDKTSGEEKEGQRHRRHGVETRPLTPCFFPGELFAQAPVEEFPGIAVEAVTDSSRYFVLRIEDGNGRRAFIGVGFADRGDAFDFNVALQDHFKWVRQQGELARQAENPEQGPKLDLGFKEGQTIKLNIANMKKKEGTVGNTRPRPVGPGGLSLLPPPPGGKSAPVCPGERPSSLSAPTQLPGTPITDSLLSWPQPAAPSAAATDVWGDFATASG</sequence>
<dbReference type="EMBL" id="WBNK01002858">
    <property type="protein sequence ID" value="NXX99058.1"/>
    <property type="molecule type" value="Genomic_DNA"/>
</dbReference>
<feature type="region of interest" description="Disordered" evidence="4">
    <location>
        <begin position="163"/>
        <end position="243"/>
    </location>
</feature>
<comment type="function">
    <text evidence="1">Involved in endocytosis.</text>
</comment>
<dbReference type="InterPro" id="IPR011993">
    <property type="entry name" value="PH-like_dom_sf"/>
</dbReference>
<comment type="subcellular location">
    <subcellularLocation>
        <location evidence="2">Cytoplasmic vesicle</location>
        <location evidence="2">Clathrin-coated vesicle membrane</location>
    </subcellularLocation>
</comment>
<accession>A0A852MAY0</accession>
<feature type="domain" description="NECAP PHear" evidence="5">
    <location>
        <begin position="60"/>
        <end position="157"/>
    </location>
</feature>
<dbReference type="AlphaFoldDB" id="A0A852MAY0"/>
<dbReference type="Proteomes" id="UP000632886">
    <property type="component" value="Unassembled WGS sequence"/>
</dbReference>
<dbReference type="InterPro" id="IPR012466">
    <property type="entry name" value="NECAP_PHear"/>
</dbReference>
<comment type="caution">
    <text evidence="6">The sequence shown here is derived from an EMBL/GenBank/DDBJ whole genome shotgun (WGS) entry which is preliminary data.</text>
</comment>
<dbReference type="Gene3D" id="2.30.29.30">
    <property type="entry name" value="Pleckstrin-homology domain (PH domain)/Phosphotyrosine-binding domain (PTB)"/>
    <property type="match status" value="1"/>
</dbReference>
<dbReference type="PANTHER" id="PTHR12847">
    <property type="entry name" value="ATP-BINDING CASSETTE ABC TRANSPORTER-RELATED"/>
    <property type="match status" value="1"/>
</dbReference>
<feature type="non-terminal residue" evidence="6">
    <location>
        <position position="1"/>
    </location>
</feature>
<dbReference type="GO" id="GO:0030125">
    <property type="term" value="C:clathrin vesicle coat"/>
    <property type="evidence" value="ECO:0007669"/>
    <property type="project" value="TreeGrafter"/>
</dbReference>
<reference evidence="6 7" key="1">
    <citation type="submission" date="2020-02" db="EMBL/GenBank/DDBJ databases">
        <title>Bird 10,000 Genomes (B10K) Project - Family phase.</title>
        <authorList>
            <person name="Zhang G."/>
        </authorList>
    </citation>
    <scope>NUCLEOTIDE SEQUENCE [LARGE SCALE GENOMIC DNA]</scope>
    <source>
        <strain evidence="6">B10K-DU-017-21</strain>
    </source>
</reference>
<dbReference type="CDD" id="cd13228">
    <property type="entry name" value="PHear_NECAP"/>
    <property type="match status" value="1"/>
</dbReference>
<evidence type="ECO:0000256" key="4">
    <source>
        <dbReference type="SAM" id="MobiDB-lite"/>
    </source>
</evidence>
<dbReference type="SUPFAM" id="SSF50729">
    <property type="entry name" value="PH domain-like"/>
    <property type="match status" value="1"/>
</dbReference>
<feature type="compositionally biased region" description="Polar residues" evidence="4">
    <location>
        <begin position="201"/>
        <end position="220"/>
    </location>
</feature>
<evidence type="ECO:0000313" key="6">
    <source>
        <dbReference type="EMBL" id="NXX99058.1"/>
    </source>
</evidence>
<organism evidence="6 7">
    <name type="scientific">Centropus bengalensis</name>
    <name type="common">lesser coucal</name>
    <dbReference type="NCBI Taxonomy" id="1463675"/>
    <lineage>
        <taxon>Eukaryota</taxon>
        <taxon>Metazoa</taxon>
        <taxon>Chordata</taxon>
        <taxon>Craniata</taxon>
        <taxon>Vertebrata</taxon>
        <taxon>Euteleostomi</taxon>
        <taxon>Archelosauria</taxon>
        <taxon>Archosauria</taxon>
        <taxon>Dinosauria</taxon>
        <taxon>Saurischia</taxon>
        <taxon>Theropoda</taxon>
        <taxon>Coelurosauria</taxon>
        <taxon>Aves</taxon>
        <taxon>Neognathae</taxon>
        <taxon>Neoaves</taxon>
        <taxon>Otidimorphae</taxon>
        <taxon>Cuculiformes</taxon>
        <taxon>Centropidae</taxon>
        <taxon>Centropus</taxon>
    </lineage>
</organism>
<comment type="similarity">
    <text evidence="3">Belongs to the NECAP family.</text>
</comment>
<evidence type="ECO:0000256" key="2">
    <source>
        <dbReference type="ARBA" id="ARBA00004640"/>
    </source>
</evidence>
<dbReference type="FunFam" id="2.30.29.30:FF:000621">
    <property type="entry name" value="NECAP endocytosis-associated 1"/>
    <property type="match status" value="1"/>
</dbReference>
<feature type="compositionally biased region" description="Low complexity" evidence="4">
    <location>
        <begin position="222"/>
        <end position="231"/>
    </location>
</feature>
<evidence type="ECO:0000259" key="5">
    <source>
        <dbReference type="Pfam" id="PF07933"/>
    </source>
</evidence>
<protein>
    <submittedName>
        <fullName evidence="6">NECP2 protein</fullName>
    </submittedName>
</protein>
<feature type="non-terminal residue" evidence="6">
    <location>
        <position position="243"/>
    </location>
</feature>
<dbReference type="GO" id="GO:0006897">
    <property type="term" value="P:endocytosis"/>
    <property type="evidence" value="ECO:0007669"/>
    <property type="project" value="InterPro"/>
</dbReference>
<keyword evidence="7" id="KW-1185">Reference proteome</keyword>
<gene>
    <name evidence="6" type="primary">Necap2</name>
    <name evidence="6" type="ORF">CENBEN_R11008</name>
</gene>
<evidence type="ECO:0000256" key="3">
    <source>
        <dbReference type="ARBA" id="ARBA00007736"/>
    </source>
</evidence>
<dbReference type="Pfam" id="PF07933">
    <property type="entry name" value="DUF1681"/>
    <property type="match status" value="1"/>
</dbReference>
<evidence type="ECO:0000313" key="7">
    <source>
        <dbReference type="Proteomes" id="UP000632886"/>
    </source>
</evidence>
<evidence type="ECO:0000256" key="1">
    <source>
        <dbReference type="ARBA" id="ARBA00002550"/>
    </source>
</evidence>